<evidence type="ECO:0000313" key="1">
    <source>
        <dbReference type="EMBL" id="MBB5998782.1"/>
    </source>
</evidence>
<gene>
    <name evidence="1" type="ORF">HNR25_002533</name>
</gene>
<evidence type="ECO:0000313" key="2">
    <source>
        <dbReference type="Proteomes" id="UP000578077"/>
    </source>
</evidence>
<protein>
    <submittedName>
        <fullName evidence="1">Uncharacterized protein</fullName>
    </submittedName>
</protein>
<sequence>MTADPLSCRRLFVMLTWSPEAGSAVDPVGVLAVDQGGPEMLRAVSWVPLTYGAAAAWRRRVRDARLTEEVLQAWLEAGGAEQLAEVLQFPFPDASLTDFTEAAMDRLLTGQIWEEE</sequence>
<organism evidence="1 2">
    <name type="scientific">Streptomonospora salina</name>
    <dbReference type="NCBI Taxonomy" id="104205"/>
    <lineage>
        <taxon>Bacteria</taxon>
        <taxon>Bacillati</taxon>
        <taxon>Actinomycetota</taxon>
        <taxon>Actinomycetes</taxon>
        <taxon>Streptosporangiales</taxon>
        <taxon>Nocardiopsidaceae</taxon>
        <taxon>Streptomonospora</taxon>
    </lineage>
</organism>
<dbReference type="RefSeq" id="WP_184635277.1">
    <property type="nucleotide sequence ID" value="NZ_BAABKT010000013.1"/>
</dbReference>
<name>A0A841E7E5_9ACTN</name>
<comment type="caution">
    <text evidence="1">The sequence shown here is derived from an EMBL/GenBank/DDBJ whole genome shotgun (WGS) entry which is preliminary data.</text>
</comment>
<dbReference type="AlphaFoldDB" id="A0A841E7E5"/>
<proteinExistence type="predicted"/>
<accession>A0A841E7E5</accession>
<reference evidence="1 2" key="1">
    <citation type="submission" date="2020-08" db="EMBL/GenBank/DDBJ databases">
        <title>Sequencing the genomes of 1000 actinobacteria strains.</title>
        <authorList>
            <person name="Klenk H.-P."/>
        </authorList>
    </citation>
    <scope>NUCLEOTIDE SEQUENCE [LARGE SCALE GENOMIC DNA]</scope>
    <source>
        <strain evidence="1 2">DSM 44593</strain>
    </source>
</reference>
<keyword evidence="2" id="KW-1185">Reference proteome</keyword>
<dbReference type="EMBL" id="JACHLY010000001">
    <property type="protein sequence ID" value="MBB5998782.1"/>
    <property type="molecule type" value="Genomic_DNA"/>
</dbReference>
<dbReference type="Proteomes" id="UP000578077">
    <property type="component" value="Unassembled WGS sequence"/>
</dbReference>